<dbReference type="AlphaFoldDB" id="A0A0E9VAW0"/>
<accession>A0A0E9VAW0</accession>
<dbReference type="EMBL" id="GBXM01033967">
    <property type="protein sequence ID" value="JAH74610.1"/>
    <property type="molecule type" value="Transcribed_RNA"/>
</dbReference>
<evidence type="ECO:0000313" key="1">
    <source>
        <dbReference type="EMBL" id="JAH74610.1"/>
    </source>
</evidence>
<protein>
    <submittedName>
        <fullName evidence="1">Uncharacterized protein</fullName>
    </submittedName>
</protein>
<proteinExistence type="predicted"/>
<name>A0A0E9VAW0_ANGAN</name>
<organism evidence="1">
    <name type="scientific">Anguilla anguilla</name>
    <name type="common">European freshwater eel</name>
    <name type="synonym">Muraena anguilla</name>
    <dbReference type="NCBI Taxonomy" id="7936"/>
    <lineage>
        <taxon>Eukaryota</taxon>
        <taxon>Metazoa</taxon>
        <taxon>Chordata</taxon>
        <taxon>Craniata</taxon>
        <taxon>Vertebrata</taxon>
        <taxon>Euteleostomi</taxon>
        <taxon>Actinopterygii</taxon>
        <taxon>Neopterygii</taxon>
        <taxon>Teleostei</taxon>
        <taxon>Anguilliformes</taxon>
        <taxon>Anguillidae</taxon>
        <taxon>Anguilla</taxon>
    </lineage>
</organism>
<sequence length="60" mass="6660">MGSGENINYMPLNTWGGLVDTTQVRVLSRPAGAAETNPLLRWTECNPIISNRQQQQKISC</sequence>
<reference evidence="1" key="2">
    <citation type="journal article" date="2015" name="Fish Shellfish Immunol.">
        <title>Early steps in the European eel (Anguilla anguilla)-Vibrio vulnificus interaction in the gills: Role of the RtxA13 toxin.</title>
        <authorList>
            <person name="Callol A."/>
            <person name="Pajuelo D."/>
            <person name="Ebbesson L."/>
            <person name="Teles M."/>
            <person name="MacKenzie S."/>
            <person name="Amaro C."/>
        </authorList>
    </citation>
    <scope>NUCLEOTIDE SEQUENCE</scope>
</reference>
<reference evidence="1" key="1">
    <citation type="submission" date="2014-11" db="EMBL/GenBank/DDBJ databases">
        <authorList>
            <person name="Amaro Gonzalez C."/>
        </authorList>
    </citation>
    <scope>NUCLEOTIDE SEQUENCE</scope>
</reference>